<dbReference type="PANTHER" id="PTHR30461:SF2">
    <property type="entry name" value="SERINE RECOMBINASE PINE-RELATED"/>
    <property type="match status" value="1"/>
</dbReference>
<dbReference type="GO" id="GO:0003677">
    <property type="term" value="F:DNA binding"/>
    <property type="evidence" value="ECO:0007669"/>
    <property type="project" value="UniProtKB-KW"/>
</dbReference>
<evidence type="ECO:0000256" key="1">
    <source>
        <dbReference type="ARBA" id="ARBA00009913"/>
    </source>
</evidence>
<dbReference type="InterPro" id="IPR006120">
    <property type="entry name" value="Resolvase_HTH_dom"/>
</dbReference>
<keyword evidence="2" id="KW-0229">DNA integration</keyword>
<dbReference type="GO" id="GO:0015074">
    <property type="term" value="P:DNA integration"/>
    <property type="evidence" value="ECO:0007669"/>
    <property type="project" value="UniProtKB-KW"/>
</dbReference>
<evidence type="ECO:0000313" key="9">
    <source>
        <dbReference type="EMBL" id="QHW00432.1"/>
    </source>
</evidence>
<keyword evidence="3" id="KW-0230">DNA invertase</keyword>
<dbReference type="Gene3D" id="1.10.10.60">
    <property type="entry name" value="Homeodomain-like"/>
    <property type="match status" value="1"/>
</dbReference>
<dbReference type="Pfam" id="PF00239">
    <property type="entry name" value="Resolvase"/>
    <property type="match status" value="1"/>
</dbReference>
<evidence type="ECO:0000256" key="7">
    <source>
        <dbReference type="PROSITE-ProRule" id="PRU10137"/>
    </source>
</evidence>
<evidence type="ECO:0000256" key="6">
    <source>
        <dbReference type="PIRSR" id="PIRSR606118-50"/>
    </source>
</evidence>
<organism evidence="9 10">
    <name type="scientific">Spirosoma endbachense</name>
    <dbReference type="NCBI Taxonomy" id="2666025"/>
    <lineage>
        <taxon>Bacteria</taxon>
        <taxon>Pseudomonadati</taxon>
        <taxon>Bacteroidota</taxon>
        <taxon>Cytophagia</taxon>
        <taxon>Cytophagales</taxon>
        <taxon>Cytophagaceae</taxon>
        <taxon>Spirosoma</taxon>
    </lineage>
</organism>
<evidence type="ECO:0000313" key="10">
    <source>
        <dbReference type="Proteomes" id="UP000464577"/>
    </source>
</evidence>
<dbReference type="InterPro" id="IPR006118">
    <property type="entry name" value="Recombinase_CS"/>
</dbReference>
<dbReference type="RefSeq" id="WP_162390823.1">
    <property type="nucleotide sequence ID" value="NZ_CP045997.1"/>
</dbReference>
<dbReference type="PROSITE" id="PS51736">
    <property type="entry name" value="RECOMBINASES_3"/>
    <property type="match status" value="1"/>
</dbReference>
<evidence type="ECO:0000256" key="3">
    <source>
        <dbReference type="ARBA" id="ARBA00023100"/>
    </source>
</evidence>
<dbReference type="SMART" id="SM00857">
    <property type="entry name" value="Resolvase"/>
    <property type="match status" value="1"/>
</dbReference>
<dbReference type="AlphaFoldDB" id="A0A6P1W4P8"/>
<sequence length="201" mass="22455">MKLGYARVSTQDQNLALQLDALDAAGCSKIFQEKASGSKTERPELNRLLEIIREGDTLMIWKLDLLGRSLNHLIEIVTQLEGQHVGLVSLNDPIDTTTAQGRLVFRIFASLAEFEREVIRERTLAGLASARRRGQLLGRRKGLSKAGEQKARLGESLYKEAKYPVEQIARELHISKTTLYKYLRLRGVEIGASVEIPIATS</sequence>
<dbReference type="PANTHER" id="PTHR30461">
    <property type="entry name" value="DNA-INVERTASE FROM LAMBDOID PROPHAGE"/>
    <property type="match status" value="1"/>
</dbReference>
<feature type="active site" description="O-(5'-phospho-DNA)-serine intermediate" evidence="6 7">
    <location>
        <position position="9"/>
    </location>
</feature>
<keyword evidence="10" id="KW-1185">Reference proteome</keyword>
<gene>
    <name evidence="9" type="ORF">GJR95_37805</name>
</gene>
<dbReference type="InterPro" id="IPR050639">
    <property type="entry name" value="SSR_resolvase"/>
</dbReference>
<dbReference type="KEGG" id="senf:GJR95_37805"/>
<evidence type="ECO:0000256" key="2">
    <source>
        <dbReference type="ARBA" id="ARBA00022908"/>
    </source>
</evidence>
<name>A0A6P1W4P8_9BACT</name>
<dbReference type="FunFam" id="3.40.50.1390:FF:000001">
    <property type="entry name" value="DNA recombinase"/>
    <property type="match status" value="1"/>
</dbReference>
<dbReference type="EMBL" id="CP045997">
    <property type="protein sequence ID" value="QHW00432.1"/>
    <property type="molecule type" value="Genomic_DNA"/>
</dbReference>
<evidence type="ECO:0000256" key="5">
    <source>
        <dbReference type="ARBA" id="ARBA00023172"/>
    </source>
</evidence>
<proteinExistence type="inferred from homology"/>
<evidence type="ECO:0000259" key="8">
    <source>
        <dbReference type="PROSITE" id="PS51736"/>
    </source>
</evidence>
<evidence type="ECO:0000256" key="4">
    <source>
        <dbReference type="ARBA" id="ARBA00023125"/>
    </source>
</evidence>
<feature type="domain" description="Resolvase/invertase-type recombinase catalytic" evidence="8">
    <location>
        <begin position="1"/>
        <end position="134"/>
    </location>
</feature>
<dbReference type="Gene3D" id="3.40.50.1390">
    <property type="entry name" value="Resolvase, N-terminal catalytic domain"/>
    <property type="match status" value="1"/>
</dbReference>
<comment type="similarity">
    <text evidence="1">Belongs to the site-specific recombinase resolvase family.</text>
</comment>
<keyword evidence="4" id="KW-0238">DNA-binding</keyword>
<dbReference type="SUPFAM" id="SSF53041">
    <property type="entry name" value="Resolvase-like"/>
    <property type="match status" value="1"/>
</dbReference>
<dbReference type="Proteomes" id="UP000464577">
    <property type="component" value="Chromosome"/>
</dbReference>
<dbReference type="PROSITE" id="PS00397">
    <property type="entry name" value="RECOMBINASES_1"/>
    <property type="match status" value="1"/>
</dbReference>
<keyword evidence="5" id="KW-0233">DNA recombination</keyword>
<accession>A0A6P1W4P8</accession>
<dbReference type="InterPro" id="IPR006119">
    <property type="entry name" value="Resolv_N"/>
</dbReference>
<reference evidence="9 10" key="1">
    <citation type="submission" date="2019-11" db="EMBL/GenBank/DDBJ databases">
        <title>Spirosoma endbachense sp. nov., isolated from a natural salt meadow.</title>
        <authorList>
            <person name="Rojas J."/>
            <person name="Ambika Manirajan B."/>
            <person name="Ratering S."/>
            <person name="Suarez C."/>
            <person name="Geissler-Plaum R."/>
            <person name="Schnell S."/>
        </authorList>
    </citation>
    <scope>NUCLEOTIDE SEQUENCE [LARGE SCALE GENOMIC DNA]</scope>
    <source>
        <strain evidence="9 10">I-24</strain>
    </source>
</reference>
<dbReference type="Pfam" id="PF02796">
    <property type="entry name" value="HTH_7"/>
    <property type="match status" value="1"/>
</dbReference>
<dbReference type="InterPro" id="IPR036162">
    <property type="entry name" value="Resolvase-like_N_sf"/>
</dbReference>
<protein>
    <submittedName>
        <fullName evidence="9">Helix-turn-helix domain-containing protein</fullName>
    </submittedName>
</protein>
<dbReference type="GO" id="GO:0000150">
    <property type="term" value="F:DNA strand exchange activity"/>
    <property type="evidence" value="ECO:0007669"/>
    <property type="project" value="UniProtKB-KW"/>
</dbReference>
<dbReference type="CDD" id="cd03768">
    <property type="entry name" value="SR_ResInv"/>
    <property type="match status" value="1"/>
</dbReference>